<sequence length="205" mass="23940">MDNKPVKGEYVEVLLRSSKTVFSTKDVALLWGEEKEQTISGRLYKYVKAGKLVKVRRGIYAKDKNYNRFELATRIYTPSYISFETVLTRAGVNFQYYGNIFVATYVTREIEADGQKISFVRMKDYVLSNTAGIEHADGIATATKERAFLDRIYISKDYHFDNLDVLDWDKVFEILPIYHNKRMGKKVTMYFEHYKSNQSNKTENV</sequence>
<gene>
    <name evidence="1" type="ORF">A3I29_00540</name>
</gene>
<organism evidence="1 2">
    <name type="scientific">Candidatus Magasanikbacteria bacterium RIFCSPLOWO2_02_FULL_44_11</name>
    <dbReference type="NCBI Taxonomy" id="1798689"/>
    <lineage>
        <taxon>Bacteria</taxon>
        <taxon>Candidatus Magasanikiibacteriota</taxon>
    </lineage>
</organism>
<evidence type="ECO:0000313" key="1">
    <source>
        <dbReference type="EMBL" id="OGH80438.1"/>
    </source>
</evidence>
<name>A0A1F6N9I1_9BACT</name>
<evidence type="ECO:0008006" key="3">
    <source>
        <dbReference type="Google" id="ProtNLM"/>
    </source>
</evidence>
<evidence type="ECO:0000313" key="2">
    <source>
        <dbReference type="Proteomes" id="UP000178726"/>
    </source>
</evidence>
<proteinExistence type="predicted"/>
<dbReference type="STRING" id="1798689.A3I29_00540"/>
<dbReference type="EMBL" id="MFQK01000048">
    <property type="protein sequence ID" value="OGH80438.1"/>
    <property type="molecule type" value="Genomic_DNA"/>
</dbReference>
<protein>
    <recommendedName>
        <fullName evidence="3">Transcriptional regulator, AbiEi antitoxin, Type IV TA system</fullName>
    </recommendedName>
</protein>
<accession>A0A1F6N9I1</accession>
<comment type="caution">
    <text evidence="1">The sequence shown here is derived from an EMBL/GenBank/DDBJ whole genome shotgun (WGS) entry which is preliminary data.</text>
</comment>
<reference evidence="1 2" key="1">
    <citation type="journal article" date="2016" name="Nat. Commun.">
        <title>Thousands of microbial genomes shed light on interconnected biogeochemical processes in an aquifer system.</title>
        <authorList>
            <person name="Anantharaman K."/>
            <person name="Brown C.T."/>
            <person name="Hug L.A."/>
            <person name="Sharon I."/>
            <person name="Castelle C.J."/>
            <person name="Probst A.J."/>
            <person name="Thomas B.C."/>
            <person name="Singh A."/>
            <person name="Wilkins M.J."/>
            <person name="Karaoz U."/>
            <person name="Brodie E.L."/>
            <person name="Williams K.H."/>
            <person name="Hubbard S.S."/>
            <person name="Banfield J.F."/>
        </authorList>
    </citation>
    <scope>NUCLEOTIDE SEQUENCE [LARGE SCALE GENOMIC DNA]</scope>
</reference>
<dbReference type="Proteomes" id="UP000178726">
    <property type="component" value="Unassembled WGS sequence"/>
</dbReference>
<dbReference type="AlphaFoldDB" id="A0A1F6N9I1"/>